<dbReference type="Proteomes" id="UP000229740">
    <property type="component" value="Unassembled WGS sequence"/>
</dbReference>
<dbReference type="InterPro" id="IPR029030">
    <property type="entry name" value="Caspase-like_dom_sf"/>
</dbReference>
<evidence type="ECO:0000313" key="3">
    <source>
        <dbReference type="EMBL" id="PID56062.1"/>
    </source>
</evidence>
<dbReference type="InterPro" id="IPR011600">
    <property type="entry name" value="Pept_C14_caspase"/>
</dbReference>
<protein>
    <recommendedName>
        <fullName evidence="2">Peptidase C14 caspase domain-containing protein</fullName>
    </recommendedName>
</protein>
<comment type="caution">
    <text evidence="3">The sequence shown here is derived from an EMBL/GenBank/DDBJ whole genome shotgun (WGS) entry which is preliminary data.</text>
</comment>
<reference evidence="3 4" key="1">
    <citation type="submission" date="2017-10" db="EMBL/GenBank/DDBJ databases">
        <title>Novel microbial diversity and functional potential in the marine mammal oral microbiome.</title>
        <authorList>
            <person name="Dudek N.K."/>
            <person name="Sun C.L."/>
            <person name="Burstein D."/>
            <person name="Kantor R.S."/>
            <person name="Aliaga Goltsman D.S."/>
            <person name="Bik E.M."/>
            <person name="Thomas B.C."/>
            <person name="Banfield J.F."/>
            <person name="Relman D.A."/>
        </authorList>
    </citation>
    <scope>NUCLEOTIDE SEQUENCE [LARGE SCALE GENOMIC DNA]</scope>
    <source>
        <strain evidence="3">DOLZORAL124_49_17</strain>
    </source>
</reference>
<evidence type="ECO:0000256" key="1">
    <source>
        <dbReference type="SAM" id="MobiDB-lite"/>
    </source>
</evidence>
<dbReference type="AlphaFoldDB" id="A0A2G6E2D2"/>
<dbReference type="InterPro" id="IPR050452">
    <property type="entry name" value="Metacaspase"/>
</dbReference>
<sequence length="369" mass="42138">MFSGEVISRRCVAKRCRMPATGNCLLIVGRIGMNLPSLYKKYSTFLQNWISGYAPPRPQRPKPQTLPPAIHTSRPSTTSGQKKETGMKKKAIVVGIDKYYNPDWNLQGCSLDAAIMSGILQDHYDFPRDYIRLLLDERATKAHIEDRLEWLVRDAAAGDVLVFFYAGHGSQVRDRNGDELEDHLDEILCPHDLDWDDPLTDDVLASYFSRVPEGVNLTIIFDCCHSGTGTRSLYVPVSPDGQIQGKPEYKKIRYLKPPVDIEYRSRGLKRRLGIRTLGEASAVQQNHVLLAACSSYQEAQEKHFQGEIRGAFSYYFERTLKRENWDLTYSEAHEGTLVRLRDDGFMQIPQIEGPESWMERKLFAPFDDE</sequence>
<dbReference type="GO" id="GO:0005737">
    <property type="term" value="C:cytoplasm"/>
    <property type="evidence" value="ECO:0007669"/>
    <property type="project" value="TreeGrafter"/>
</dbReference>
<dbReference type="Pfam" id="PF00656">
    <property type="entry name" value="Peptidase_C14"/>
    <property type="match status" value="1"/>
</dbReference>
<feature type="domain" description="Peptidase C14 caspase" evidence="2">
    <location>
        <begin position="88"/>
        <end position="352"/>
    </location>
</feature>
<evidence type="ECO:0000313" key="4">
    <source>
        <dbReference type="Proteomes" id="UP000229740"/>
    </source>
</evidence>
<evidence type="ECO:0000259" key="2">
    <source>
        <dbReference type="Pfam" id="PF00656"/>
    </source>
</evidence>
<organism evidence="3 4">
    <name type="scientific">candidate division KSB3 bacterium</name>
    <dbReference type="NCBI Taxonomy" id="2044937"/>
    <lineage>
        <taxon>Bacteria</taxon>
        <taxon>candidate division KSB3</taxon>
    </lineage>
</organism>
<feature type="region of interest" description="Disordered" evidence="1">
    <location>
        <begin position="55"/>
        <end position="84"/>
    </location>
</feature>
<dbReference type="PANTHER" id="PTHR48104:SF30">
    <property type="entry name" value="METACASPASE-1"/>
    <property type="match status" value="1"/>
</dbReference>
<dbReference type="EMBL" id="PDPS01000039">
    <property type="protein sequence ID" value="PID56062.1"/>
    <property type="molecule type" value="Genomic_DNA"/>
</dbReference>
<accession>A0A2G6E2D2</accession>
<proteinExistence type="predicted"/>
<dbReference type="GO" id="GO:0004197">
    <property type="term" value="F:cysteine-type endopeptidase activity"/>
    <property type="evidence" value="ECO:0007669"/>
    <property type="project" value="InterPro"/>
</dbReference>
<dbReference type="SUPFAM" id="SSF52129">
    <property type="entry name" value="Caspase-like"/>
    <property type="match status" value="1"/>
</dbReference>
<name>A0A2G6E2D2_9BACT</name>
<gene>
    <name evidence="3" type="ORF">CSB45_13270</name>
</gene>
<dbReference type="Gene3D" id="3.40.50.1460">
    <property type="match status" value="1"/>
</dbReference>
<dbReference type="PANTHER" id="PTHR48104">
    <property type="entry name" value="METACASPASE-4"/>
    <property type="match status" value="1"/>
</dbReference>
<dbReference type="GO" id="GO:0006508">
    <property type="term" value="P:proteolysis"/>
    <property type="evidence" value="ECO:0007669"/>
    <property type="project" value="InterPro"/>
</dbReference>